<reference evidence="1 3" key="1">
    <citation type="journal article" date="2020" name="Stud. Mycol.">
        <title>101 Dothideomycetes genomes: a test case for predicting lifestyles and emergence of pathogens.</title>
        <authorList>
            <person name="Haridas S."/>
            <person name="Albert R."/>
            <person name="Binder M."/>
            <person name="Bloem J."/>
            <person name="Labutti K."/>
            <person name="Salamov A."/>
            <person name="Andreopoulos B."/>
            <person name="Baker S."/>
            <person name="Barry K."/>
            <person name="Bills G."/>
            <person name="Bluhm B."/>
            <person name="Cannon C."/>
            <person name="Castanera R."/>
            <person name="Culley D."/>
            <person name="Daum C."/>
            <person name="Ezra D."/>
            <person name="Gonzalez J."/>
            <person name="Henrissat B."/>
            <person name="Kuo A."/>
            <person name="Liang C."/>
            <person name="Lipzen A."/>
            <person name="Lutzoni F."/>
            <person name="Magnuson J."/>
            <person name="Mondo S."/>
            <person name="Nolan M."/>
            <person name="Ohm R."/>
            <person name="Pangilinan J."/>
            <person name="Park H.-J."/>
            <person name="Ramirez L."/>
            <person name="Alfaro M."/>
            <person name="Sun H."/>
            <person name="Tritt A."/>
            <person name="Yoshinaga Y."/>
            <person name="Zwiers L.-H."/>
            <person name="Turgeon B."/>
            <person name="Goodwin S."/>
            <person name="Spatafora J."/>
            <person name="Crous P."/>
            <person name="Grigoriev I."/>
        </authorList>
    </citation>
    <scope>NUCLEOTIDE SEQUENCE</scope>
    <source>
        <strain evidence="1 3">CBS 304.34</strain>
    </source>
</reference>
<dbReference type="Proteomes" id="UP000504636">
    <property type="component" value="Unplaced"/>
</dbReference>
<dbReference type="RefSeq" id="XP_033570588.1">
    <property type="nucleotide sequence ID" value="XM_033723948.1"/>
</dbReference>
<evidence type="ECO:0000313" key="1">
    <source>
        <dbReference type="EMBL" id="KAF2803624.1"/>
    </source>
</evidence>
<gene>
    <name evidence="1 3" type="ORF">BDZ99DRAFT_503226</name>
</gene>
<dbReference type="GeneID" id="54464841"/>
<organism evidence="1">
    <name type="scientific">Mytilinidion resinicola</name>
    <dbReference type="NCBI Taxonomy" id="574789"/>
    <lineage>
        <taxon>Eukaryota</taxon>
        <taxon>Fungi</taxon>
        <taxon>Dikarya</taxon>
        <taxon>Ascomycota</taxon>
        <taxon>Pezizomycotina</taxon>
        <taxon>Dothideomycetes</taxon>
        <taxon>Pleosporomycetidae</taxon>
        <taxon>Mytilinidiales</taxon>
        <taxon>Mytilinidiaceae</taxon>
        <taxon>Mytilinidion</taxon>
    </lineage>
</organism>
<dbReference type="OrthoDB" id="10529849at2759"/>
<dbReference type="AlphaFoldDB" id="A0A6A6Y6I1"/>
<sequence length="434" mass="47797">MKCITSVRIRRHLQPTLRSLHSQTRTYAAVSNVPLPTFSAINPPTAWTRNLAESALIIKQPELIIEHGIRHINLIPNDYPPWDWSTKPHNTTCADQLSTILSGLDTCPAISGITIHLSSILALPISHNPTRTPSSASTPHIFRSPTTILSTLSLPATCTDLGRWSLPFHPRISIIDPPTLTLLHHLRASPDKPTFLARVAASGNHALQAGEYTTDFYSRDLRCARPPPASHASTRISLGPYGAGTVSPASADELSVDFANDLAKNTAFLERGEGVWRAGMYDAFREERGWVSSTLAGSMKEGAREWATSVEIKGMPEGMTGEELEGFRARVGEMMECGEDEEVVFMGDDLSISPLFCICNQTNNSASITLSVEREHSANRSCSRNFLARNAKASRTLSIQNQEGQQHRNISVFSLSVKWYSTRSKPYPCHHFLS</sequence>
<protein>
    <submittedName>
        <fullName evidence="1 3">Uncharacterized protein</fullName>
    </submittedName>
</protein>
<reference evidence="3" key="3">
    <citation type="submission" date="2025-04" db="UniProtKB">
        <authorList>
            <consortium name="RefSeq"/>
        </authorList>
    </citation>
    <scope>IDENTIFICATION</scope>
    <source>
        <strain evidence="3">CBS 304.34</strain>
    </source>
</reference>
<evidence type="ECO:0000313" key="3">
    <source>
        <dbReference type="RefSeq" id="XP_033570588.1"/>
    </source>
</evidence>
<evidence type="ECO:0000313" key="2">
    <source>
        <dbReference type="Proteomes" id="UP000504636"/>
    </source>
</evidence>
<accession>A0A6A6Y6I1</accession>
<proteinExistence type="predicted"/>
<name>A0A6A6Y6I1_9PEZI</name>
<dbReference type="EMBL" id="MU003717">
    <property type="protein sequence ID" value="KAF2803624.1"/>
    <property type="molecule type" value="Genomic_DNA"/>
</dbReference>
<reference evidence="3" key="2">
    <citation type="submission" date="2020-04" db="EMBL/GenBank/DDBJ databases">
        <authorList>
            <consortium name="NCBI Genome Project"/>
        </authorList>
    </citation>
    <scope>NUCLEOTIDE SEQUENCE</scope>
    <source>
        <strain evidence="3">CBS 304.34</strain>
    </source>
</reference>
<keyword evidence="2" id="KW-1185">Reference proteome</keyword>